<dbReference type="EMBL" id="CAJQUM010000001">
    <property type="protein sequence ID" value="CAG4882949.1"/>
    <property type="molecule type" value="Genomic_DNA"/>
</dbReference>
<comment type="caution">
    <text evidence="1">The sequence shown here is derived from an EMBL/GenBank/DDBJ whole genome shotgun (WGS) entry which is preliminary data.</text>
</comment>
<dbReference type="RefSeq" id="WP_220634964.1">
    <property type="nucleotide sequence ID" value="NZ_CAJQUM010000001.1"/>
</dbReference>
<reference evidence="1" key="1">
    <citation type="submission" date="2021-04" db="EMBL/GenBank/DDBJ databases">
        <authorList>
            <person name="Hornung B."/>
        </authorList>
    </citation>
    <scope>NUCLEOTIDE SEQUENCE</scope>
    <source>
        <strain evidence="1">G5G6</strain>
    </source>
</reference>
<protein>
    <submittedName>
        <fullName evidence="1">Uncharacterized protein</fullName>
    </submittedName>
</protein>
<gene>
    <name evidence="1" type="ORF">GTOL_10831</name>
</gene>
<organism evidence="1 2">
    <name type="scientific">Georgfuchsia toluolica</name>
    <dbReference type="NCBI Taxonomy" id="424218"/>
    <lineage>
        <taxon>Bacteria</taxon>
        <taxon>Pseudomonadati</taxon>
        <taxon>Pseudomonadota</taxon>
        <taxon>Betaproteobacteria</taxon>
        <taxon>Nitrosomonadales</taxon>
        <taxon>Sterolibacteriaceae</taxon>
        <taxon>Georgfuchsia</taxon>
    </lineage>
</organism>
<keyword evidence="2" id="KW-1185">Reference proteome</keyword>
<proteinExistence type="predicted"/>
<name>A0A916J5S0_9PROT</name>
<dbReference type="Proteomes" id="UP000742786">
    <property type="component" value="Unassembled WGS sequence"/>
</dbReference>
<sequence length="80" mass="8198">MSGKTVKEAKIKALVIPTCAVVPPEYSAGVRFPIVGIGTSAGVLEAFIEGKDLLADARTVLNTLVGKGSESQLILLAMAA</sequence>
<dbReference type="AlphaFoldDB" id="A0A916J5S0"/>
<evidence type="ECO:0000313" key="2">
    <source>
        <dbReference type="Proteomes" id="UP000742786"/>
    </source>
</evidence>
<accession>A0A916J5S0</accession>
<evidence type="ECO:0000313" key="1">
    <source>
        <dbReference type="EMBL" id="CAG4882949.1"/>
    </source>
</evidence>